<keyword evidence="2" id="KW-0813">Transport</keyword>
<name>A0ABW3RWT0_9BACL</name>
<dbReference type="InterPro" id="IPR050490">
    <property type="entry name" value="Bact_solute-bd_prot1"/>
</dbReference>
<evidence type="ECO:0000256" key="1">
    <source>
        <dbReference type="ARBA" id="ARBA00008520"/>
    </source>
</evidence>
<evidence type="ECO:0000313" key="6">
    <source>
        <dbReference type="Proteomes" id="UP001597262"/>
    </source>
</evidence>
<dbReference type="PANTHER" id="PTHR43649">
    <property type="entry name" value="ARABINOSE-BINDING PROTEIN-RELATED"/>
    <property type="match status" value="1"/>
</dbReference>
<proteinExistence type="inferred from homology"/>
<feature type="region of interest" description="Disordered" evidence="3">
    <location>
        <begin position="27"/>
        <end position="51"/>
    </location>
</feature>
<comment type="similarity">
    <text evidence="1">Belongs to the bacterial solute-binding protein 1 family.</text>
</comment>
<accession>A0ABW3RWT0</accession>
<feature type="signal peptide" evidence="4">
    <location>
        <begin position="1"/>
        <end position="22"/>
    </location>
</feature>
<gene>
    <name evidence="5" type="ORF">ACFQ3W_11635</name>
</gene>
<organism evidence="5 6">
    <name type="scientific">Paenibacillus puldeungensis</name>
    <dbReference type="NCBI Taxonomy" id="696536"/>
    <lineage>
        <taxon>Bacteria</taxon>
        <taxon>Bacillati</taxon>
        <taxon>Bacillota</taxon>
        <taxon>Bacilli</taxon>
        <taxon>Bacillales</taxon>
        <taxon>Paenibacillaceae</taxon>
        <taxon>Paenibacillus</taxon>
    </lineage>
</organism>
<evidence type="ECO:0000256" key="3">
    <source>
        <dbReference type="SAM" id="MobiDB-lite"/>
    </source>
</evidence>
<protein>
    <submittedName>
        <fullName evidence="5">ABC transporter substrate-binding protein</fullName>
    </submittedName>
</protein>
<dbReference type="InterPro" id="IPR006059">
    <property type="entry name" value="SBP"/>
</dbReference>
<keyword evidence="4" id="KW-0732">Signal</keyword>
<evidence type="ECO:0000313" key="5">
    <source>
        <dbReference type="EMBL" id="MFD1176947.1"/>
    </source>
</evidence>
<feature type="compositionally biased region" description="Low complexity" evidence="3">
    <location>
        <begin position="27"/>
        <end position="44"/>
    </location>
</feature>
<feature type="chain" id="PRO_5046361424" evidence="4">
    <location>
        <begin position="23"/>
        <end position="433"/>
    </location>
</feature>
<dbReference type="SUPFAM" id="SSF53850">
    <property type="entry name" value="Periplasmic binding protein-like II"/>
    <property type="match status" value="1"/>
</dbReference>
<dbReference type="Proteomes" id="UP001597262">
    <property type="component" value="Unassembled WGS sequence"/>
</dbReference>
<sequence length="433" mass="48702">MKTWGNLKFLLVILLVAMVVSACGGNNSKDSTESPSSSSNENPSQTAASGKKPVTLKLSTWNPVSKQVIKKFQEKYPYITIEHDYIADQYREIIRTRIVSKADMDIVWMFPNQLREYASQKNVLMDMTGQPWLKNYLDSAVQLGTVDGKTYGASYNYYAVVFFYNKDVFKKLNLTVPKNWEELMSVSEKIKASGMAPFITGGKDAWATQFLSSSNYGYYQRKEPQIFDKLASGEKKWTDPEFANFFDPLIELVNKGYFLENSVGLGNDQVVQVFKEGKAAMYPMGTWSLDQFPEDFKNFQVGAFPIPLNKGSDPLIVNLVSDNIFTGISWSKHPEEVKLFMEFVSDPTNAKLWSEETKSAVTVKGGTSTNYHPISGELTQTIDSNLTSIFPSLTPSVEPTYFPILQKILLKSNGSPAALMTEMQQAQEKDLKK</sequence>
<dbReference type="Pfam" id="PF01547">
    <property type="entry name" value="SBP_bac_1"/>
    <property type="match status" value="1"/>
</dbReference>
<dbReference type="RefSeq" id="WP_379319397.1">
    <property type="nucleotide sequence ID" value="NZ_JBHTLM010000007.1"/>
</dbReference>
<dbReference type="EMBL" id="JBHTLM010000007">
    <property type="protein sequence ID" value="MFD1176947.1"/>
    <property type="molecule type" value="Genomic_DNA"/>
</dbReference>
<dbReference type="PROSITE" id="PS51257">
    <property type="entry name" value="PROKAR_LIPOPROTEIN"/>
    <property type="match status" value="1"/>
</dbReference>
<reference evidence="6" key="1">
    <citation type="journal article" date="2019" name="Int. J. Syst. Evol. Microbiol.">
        <title>The Global Catalogue of Microorganisms (GCM) 10K type strain sequencing project: providing services to taxonomists for standard genome sequencing and annotation.</title>
        <authorList>
            <consortium name="The Broad Institute Genomics Platform"/>
            <consortium name="The Broad Institute Genome Sequencing Center for Infectious Disease"/>
            <person name="Wu L."/>
            <person name="Ma J."/>
        </authorList>
    </citation>
    <scope>NUCLEOTIDE SEQUENCE [LARGE SCALE GENOMIC DNA]</scope>
    <source>
        <strain evidence="6">CCUG 59189</strain>
    </source>
</reference>
<keyword evidence="6" id="KW-1185">Reference proteome</keyword>
<dbReference type="Gene3D" id="3.40.190.10">
    <property type="entry name" value="Periplasmic binding protein-like II"/>
    <property type="match status" value="2"/>
</dbReference>
<dbReference type="PANTHER" id="PTHR43649:SF29">
    <property type="entry name" value="OSMOPROTECTIVE COMPOUNDS-BINDING PROTEIN GGTB"/>
    <property type="match status" value="1"/>
</dbReference>
<evidence type="ECO:0000256" key="4">
    <source>
        <dbReference type="SAM" id="SignalP"/>
    </source>
</evidence>
<evidence type="ECO:0000256" key="2">
    <source>
        <dbReference type="ARBA" id="ARBA00022448"/>
    </source>
</evidence>
<comment type="caution">
    <text evidence="5">The sequence shown here is derived from an EMBL/GenBank/DDBJ whole genome shotgun (WGS) entry which is preliminary data.</text>
</comment>